<keyword evidence="1" id="KW-1133">Transmembrane helix</keyword>
<evidence type="ECO:0000256" key="1">
    <source>
        <dbReference type="SAM" id="Phobius"/>
    </source>
</evidence>
<evidence type="ECO:0000313" key="2">
    <source>
        <dbReference type="EMBL" id="SVE47898.1"/>
    </source>
</evidence>
<dbReference type="EMBL" id="UINC01220121">
    <property type="protein sequence ID" value="SVE47898.1"/>
    <property type="molecule type" value="Genomic_DNA"/>
</dbReference>
<feature type="transmembrane region" description="Helical" evidence="1">
    <location>
        <begin position="21"/>
        <end position="40"/>
    </location>
</feature>
<organism evidence="2">
    <name type="scientific">marine metagenome</name>
    <dbReference type="NCBI Taxonomy" id="408172"/>
    <lineage>
        <taxon>unclassified sequences</taxon>
        <taxon>metagenomes</taxon>
        <taxon>ecological metagenomes</taxon>
    </lineage>
</organism>
<sequence length="140" mass="15854">MNNPQKTQTQSKLKQNYRLMLKNKLSSIGTVVVIAAHILFQPSMMAEDDSKHGRQVFAAGIRLAYPESNPNDNNGLLHTHTEEGMKISVLEDGTFINEGEAKEEGKWSYKDGLLKLTMADKLFMEFKVDNNFRRIAPLDL</sequence>
<reference evidence="2" key="1">
    <citation type="submission" date="2018-05" db="EMBL/GenBank/DDBJ databases">
        <authorList>
            <person name="Lanie J.A."/>
            <person name="Ng W.-L."/>
            <person name="Kazmierczak K.M."/>
            <person name="Andrzejewski T.M."/>
            <person name="Davidsen T.M."/>
            <person name="Wayne K.J."/>
            <person name="Tettelin H."/>
            <person name="Glass J.I."/>
            <person name="Rusch D."/>
            <person name="Podicherti R."/>
            <person name="Tsui H.-C.T."/>
            <person name="Winkler M.E."/>
        </authorList>
    </citation>
    <scope>NUCLEOTIDE SEQUENCE</scope>
</reference>
<accession>A0A383DVM3</accession>
<dbReference type="AlphaFoldDB" id="A0A383DVM3"/>
<protein>
    <submittedName>
        <fullName evidence="2">Uncharacterized protein</fullName>
    </submittedName>
</protein>
<name>A0A383DVM3_9ZZZZ</name>
<keyword evidence="1" id="KW-0812">Transmembrane</keyword>
<gene>
    <name evidence="2" type="ORF">METZ01_LOCUS500752</name>
</gene>
<keyword evidence="1" id="KW-0472">Membrane</keyword>
<feature type="non-terminal residue" evidence="2">
    <location>
        <position position="140"/>
    </location>
</feature>
<proteinExistence type="predicted"/>